<evidence type="ECO:0000256" key="2">
    <source>
        <dbReference type="SAM" id="Phobius"/>
    </source>
</evidence>
<dbReference type="Proteomes" id="UP000143283">
    <property type="component" value="Genome"/>
</dbReference>
<evidence type="ECO:0000313" key="4">
    <source>
        <dbReference type="Proteomes" id="UP000143283"/>
    </source>
</evidence>
<feature type="non-terminal residue" evidence="3">
    <location>
        <position position="1"/>
    </location>
</feature>
<proteinExistence type="predicted"/>
<feature type="transmembrane region" description="Helical" evidence="2">
    <location>
        <begin position="58"/>
        <end position="82"/>
    </location>
</feature>
<gene>
    <name evidence="3" type="primary">E5</name>
</gene>
<accession>C3PUJ9</accession>
<sequence>ACKFATILLFIVVFLLLFLLGLVACARVQPLLLCFDIYASVLLLMLLFWVTITSPLSAFALCLCCFLCPVALIHLHAVSVVLGKME</sequence>
<dbReference type="InterPro" id="IPR004270">
    <property type="entry name" value="Papilloma_E5_alpha"/>
</dbReference>
<evidence type="ECO:0000256" key="1">
    <source>
        <dbReference type="ARBA" id="ARBA00022518"/>
    </source>
</evidence>
<keyword evidence="1" id="KW-0244">Early protein</keyword>
<feature type="transmembrane region" description="Helical" evidence="2">
    <location>
        <begin position="31"/>
        <end position="52"/>
    </location>
</feature>
<protein>
    <submittedName>
        <fullName evidence="3">E5</fullName>
    </submittedName>
</protein>
<organism evidence="3 4">
    <name type="scientific">Macaca fascicularis papillomavirus 3b</name>
    <dbReference type="NCBI Taxonomy" id="464936"/>
    <lineage>
        <taxon>Viruses</taxon>
        <taxon>Monodnaviria</taxon>
        <taxon>Shotokuvirae</taxon>
        <taxon>Cossaviricota</taxon>
        <taxon>Papovaviricetes</taxon>
        <taxon>Zurhausenvirales</taxon>
        <taxon>Papillomaviridae</taxon>
        <taxon>Firstpapillomavirinae</taxon>
        <taxon>Alphapapillomavirus</taxon>
        <taxon>Rhesus papillomavirus type 1</taxon>
    </lineage>
</organism>
<keyword evidence="2" id="KW-0472">Membrane</keyword>
<name>C3PUJ9_RHPV1</name>
<feature type="transmembrane region" description="Helical" evidence="2">
    <location>
        <begin position="6"/>
        <end position="24"/>
    </location>
</feature>
<evidence type="ECO:0000313" key="3">
    <source>
        <dbReference type="EMBL" id="ABU90826.1"/>
    </source>
</evidence>
<keyword evidence="2" id="KW-1133">Transmembrane helix</keyword>
<dbReference type="Pfam" id="PF03025">
    <property type="entry name" value="Papilloma_E5"/>
    <property type="match status" value="1"/>
</dbReference>
<keyword evidence="2" id="KW-0812">Transmembrane</keyword>
<dbReference type="EMBL" id="EF591299">
    <property type="protein sequence ID" value="ABU90826.1"/>
    <property type="molecule type" value="Genomic_DNA"/>
</dbReference>
<reference evidence="3 4" key="1">
    <citation type="journal article" date="2009" name="Virology">
        <title>Genomic diversity and interspecies host infection of alpha12 Macaca fascicularis papillomaviruses (MfPVs).</title>
        <authorList>
            <person name="Chen Z."/>
            <person name="van Doorslaer K."/>
            <person name="Desalle R."/>
            <person name="Wood C.E."/>
            <person name="Kaplan J.R."/>
            <person name="Wagner J.D."/>
            <person name="Burk R.D."/>
        </authorList>
    </citation>
    <scope>NUCLEOTIDE SEQUENCE [LARGE SCALE GENOMIC DNA]</scope>
    <source>
        <strain evidence="3">Mac171</strain>
    </source>
</reference>